<name>A0AAX2CI60_9BACI</name>
<dbReference type="EMBL" id="FMIK01000031">
    <property type="protein sequence ID" value="SCL95596.1"/>
    <property type="molecule type" value="Genomic_DNA"/>
</dbReference>
<protein>
    <submittedName>
        <fullName evidence="1">Uncharacterized protein</fullName>
    </submittedName>
</protein>
<gene>
    <name evidence="1" type="ORF">BCB44BAC_02593</name>
</gene>
<dbReference type="GeneID" id="33897550"/>
<sequence>MGAVLPGVSHAATPNNNVLNVKSEEKVYQSSFANSESLEGFEIPSLDEMSEEQKELLFKLAKEEALKNAPESPELYEQQLIGLFDASSPNYNNLQATQSVYDIRKRHL</sequence>
<evidence type="ECO:0000313" key="2">
    <source>
        <dbReference type="Proteomes" id="UP000242164"/>
    </source>
</evidence>
<proteinExistence type="predicted"/>
<dbReference type="Proteomes" id="UP000242164">
    <property type="component" value="Unassembled WGS sequence"/>
</dbReference>
<dbReference type="AlphaFoldDB" id="A0AAX2CI60"/>
<organism evidence="1 2">
    <name type="scientific">Bacillus cytotoxicus</name>
    <dbReference type="NCBI Taxonomy" id="580165"/>
    <lineage>
        <taxon>Bacteria</taxon>
        <taxon>Bacillati</taxon>
        <taxon>Bacillota</taxon>
        <taxon>Bacilli</taxon>
        <taxon>Bacillales</taxon>
        <taxon>Bacillaceae</taxon>
        <taxon>Bacillus</taxon>
        <taxon>Bacillus cereus group</taxon>
    </lineage>
</organism>
<accession>A0AAX2CI60</accession>
<comment type="caution">
    <text evidence="1">The sequence shown here is derived from an EMBL/GenBank/DDBJ whole genome shotgun (WGS) entry which is preliminary data.</text>
</comment>
<evidence type="ECO:0000313" key="1">
    <source>
        <dbReference type="EMBL" id="SCL95596.1"/>
    </source>
</evidence>
<dbReference type="RefSeq" id="WP_012094720.1">
    <property type="nucleotide sequence ID" value="NZ_CP024109.1"/>
</dbReference>
<reference evidence="1 2" key="1">
    <citation type="submission" date="2016-08" db="EMBL/GenBank/DDBJ databases">
        <authorList>
            <person name="Loux V."/>
            <person name="Rue O."/>
        </authorList>
    </citation>
    <scope>NUCLEOTIDE SEQUENCE [LARGE SCALE GENOMIC DNA]</scope>
    <source>
        <strain evidence="1 2">AFSSA_08CEB44bac</strain>
    </source>
</reference>